<evidence type="ECO:0000313" key="1">
    <source>
        <dbReference type="EMBL" id="TDB02553.1"/>
    </source>
</evidence>
<accession>A0AAX2QVX8</accession>
<feature type="non-terminal residue" evidence="1">
    <location>
        <position position="1"/>
    </location>
</feature>
<comment type="caution">
    <text evidence="1">The sequence shown here is derived from an EMBL/GenBank/DDBJ whole genome shotgun (WGS) entry which is preliminary data.</text>
</comment>
<dbReference type="EMBL" id="SLTX01000004">
    <property type="protein sequence ID" value="TDB02553.1"/>
    <property type="molecule type" value="Genomic_DNA"/>
</dbReference>
<keyword evidence="1" id="KW-0808">Transferase</keyword>
<proteinExistence type="predicted"/>
<name>A0AAX2QVX8_9BACT</name>
<sequence>DDLDELSEDDWDHVIRCGKDFSADVCMSLNNSISKEFAAGYK</sequence>
<protein>
    <submittedName>
        <fullName evidence="1">Carbohydrate kinase</fullName>
    </submittedName>
</protein>
<evidence type="ECO:0000313" key="2">
    <source>
        <dbReference type="Proteomes" id="UP000294834"/>
    </source>
</evidence>
<dbReference type="AlphaFoldDB" id="A0AAX2QVX8"/>
<dbReference type="Proteomes" id="UP000294834">
    <property type="component" value="Unassembled WGS sequence"/>
</dbReference>
<keyword evidence="1" id="KW-0418">Kinase</keyword>
<organism evidence="1 2">
    <name type="scientific">Phocaeicola dorei</name>
    <dbReference type="NCBI Taxonomy" id="357276"/>
    <lineage>
        <taxon>Bacteria</taxon>
        <taxon>Pseudomonadati</taxon>
        <taxon>Bacteroidota</taxon>
        <taxon>Bacteroidia</taxon>
        <taxon>Bacteroidales</taxon>
        <taxon>Bacteroidaceae</taxon>
        <taxon>Phocaeicola</taxon>
    </lineage>
</organism>
<reference evidence="1 2" key="1">
    <citation type="journal article" date="2019" name="Nat. Microbiol.">
        <title>Genomic variation and strain-specific functional adaptation in the human gut microbiome during early life.</title>
        <authorList>
            <person name="Vatanen T."/>
            <person name="Plichta D.R."/>
            <person name="Somani J."/>
            <person name="Munch P.C."/>
            <person name="Arthur T.D."/>
            <person name="Hall A.B."/>
            <person name="Rudolf S."/>
            <person name="Oakeley E.J."/>
            <person name="Ke X."/>
            <person name="Young R.A."/>
            <person name="Haiser H.J."/>
            <person name="Kolde R."/>
            <person name="Yassour M."/>
            <person name="Luopajarvi K."/>
            <person name="Siljander H."/>
            <person name="Virtanen S.M."/>
            <person name="Ilonen J."/>
            <person name="Uibo R."/>
            <person name="Tillmann V."/>
            <person name="Mokurov S."/>
            <person name="Dorshakova N."/>
            <person name="Porter J.A."/>
            <person name="McHardy A.C."/>
            <person name="Lahdesmaki H."/>
            <person name="Vlamakis H."/>
            <person name="Huttenhower C."/>
            <person name="Knip M."/>
            <person name="Xavier R.J."/>
        </authorList>
    </citation>
    <scope>NUCLEOTIDE SEQUENCE [LARGE SCALE GENOMIC DNA]</scope>
    <source>
        <strain evidence="1 2">RJX1052</strain>
    </source>
</reference>
<dbReference type="GO" id="GO:0016301">
    <property type="term" value="F:kinase activity"/>
    <property type="evidence" value="ECO:0007669"/>
    <property type="project" value="UniProtKB-KW"/>
</dbReference>
<gene>
    <name evidence="1" type="ORF">E1J06_24845</name>
</gene>